<keyword evidence="2" id="KW-0472">Membrane</keyword>
<evidence type="ECO:0000313" key="3">
    <source>
        <dbReference type="EMBL" id="KAK4256663.1"/>
    </source>
</evidence>
<dbReference type="AlphaFoldDB" id="A0AAE1IUS9"/>
<gene>
    <name evidence="3" type="ORF">QN277_006358</name>
</gene>
<dbReference type="PANTHER" id="PTHR33868">
    <property type="entry name" value="EXPRESSED PROTEIN"/>
    <property type="match status" value="1"/>
</dbReference>
<dbReference type="Proteomes" id="UP001293593">
    <property type="component" value="Unassembled WGS sequence"/>
</dbReference>
<feature type="transmembrane region" description="Helical" evidence="2">
    <location>
        <begin position="161"/>
        <end position="184"/>
    </location>
</feature>
<name>A0AAE1IUS9_9FABA</name>
<protein>
    <submittedName>
        <fullName evidence="3">Uncharacterized protein</fullName>
    </submittedName>
</protein>
<evidence type="ECO:0000313" key="4">
    <source>
        <dbReference type="Proteomes" id="UP001293593"/>
    </source>
</evidence>
<keyword evidence="1" id="KW-0175">Coiled coil</keyword>
<evidence type="ECO:0000256" key="1">
    <source>
        <dbReference type="SAM" id="Coils"/>
    </source>
</evidence>
<comment type="caution">
    <text evidence="3">The sequence shown here is derived from an EMBL/GenBank/DDBJ whole genome shotgun (WGS) entry which is preliminary data.</text>
</comment>
<keyword evidence="4" id="KW-1185">Reference proteome</keyword>
<evidence type="ECO:0000256" key="2">
    <source>
        <dbReference type="SAM" id="Phobius"/>
    </source>
</evidence>
<keyword evidence="2" id="KW-1133">Transmembrane helix</keyword>
<dbReference type="EMBL" id="JAWXYG010000012">
    <property type="protein sequence ID" value="KAK4256663.1"/>
    <property type="molecule type" value="Genomic_DNA"/>
</dbReference>
<organism evidence="3 4">
    <name type="scientific">Acacia crassicarpa</name>
    <name type="common">northern wattle</name>
    <dbReference type="NCBI Taxonomy" id="499986"/>
    <lineage>
        <taxon>Eukaryota</taxon>
        <taxon>Viridiplantae</taxon>
        <taxon>Streptophyta</taxon>
        <taxon>Embryophyta</taxon>
        <taxon>Tracheophyta</taxon>
        <taxon>Spermatophyta</taxon>
        <taxon>Magnoliopsida</taxon>
        <taxon>eudicotyledons</taxon>
        <taxon>Gunneridae</taxon>
        <taxon>Pentapetalae</taxon>
        <taxon>rosids</taxon>
        <taxon>fabids</taxon>
        <taxon>Fabales</taxon>
        <taxon>Fabaceae</taxon>
        <taxon>Caesalpinioideae</taxon>
        <taxon>mimosoid clade</taxon>
        <taxon>Acacieae</taxon>
        <taxon>Acacia</taxon>
    </lineage>
</organism>
<proteinExistence type="predicted"/>
<keyword evidence="2" id="KW-0812">Transmembrane</keyword>
<accession>A0AAE1IUS9</accession>
<dbReference type="PANTHER" id="PTHR33868:SF10">
    <property type="entry name" value="OS08G0483100 PROTEIN"/>
    <property type="match status" value="1"/>
</dbReference>
<sequence>MMMGLAVSQKPASAGFDLMQNCDLPPPSKVFKGSDNTLMLSMNHRASNILVRREYTGELVNIRNDGDGNGDVLEILKALRSSQTRAREAEKKSATLIRERDCLSNALMTEAMRLLAYRQQVRLLEFQVSNLQRKVFLGIATSEDDEGSSKEDDEEEERVSLVWILALAVSWGIGVGTAIACRYFF</sequence>
<reference evidence="3" key="1">
    <citation type="submission" date="2023-10" db="EMBL/GenBank/DDBJ databases">
        <title>Chromosome-level genome of the transformable northern wattle, Acacia crassicarpa.</title>
        <authorList>
            <person name="Massaro I."/>
            <person name="Sinha N.R."/>
            <person name="Poethig S."/>
            <person name="Leichty A.R."/>
        </authorList>
    </citation>
    <scope>NUCLEOTIDE SEQUENCE</scope>
    <source>
        <strain evidence="3">Acra3RX</strain>
        <tissue evidence="3">Leaf</tissue>
    </source>
</reference>
<feature type="coiled-coil region" evidence="1">
    <location>
        <begin position="79"/>
        <end position="134"/>
    </location>
</feature>